<reference evidence="2 3" key="1">
    <citation type="submission" date="2024-09" db="EMBL/GenBank/DDBJ databases">
        <title>Chromosome-scale assembly of Riccia fluitans.</title>
        <authorList>
            <person name="Paukszto L."/>
            <person name="Sawicki J."/>
            <person name="Karawczyk K."/>
            <person name="Piernik-Szablinska J."/>
            <person name="Szczecinska M."/>
            <person name="Mazdziarz M."/>
        </authorList>
    </citation>
    <scope>NUCLEOTIDE SEQUENCE [LARGE SCALE GENOMIC DNA]</scope>
    <source>
        <strain evidence="2">Rf_01</strain>
        <tissue evidence="2">Aerial parts of the thallus</tissue>
    </source>
</reference>
<proteinExistence type="predicted"/>
<dbReference type="Proteomes" id="UP001605036">
    <property type="component" value="Unassembled WGS sequence"/>
</dbReference>
<comment type="caution">
    <text evidence="2">The sequence shown here is derived from an EMBL/GenBank/DDBJ whole genome shotgun (WGS) entry which is preliminary data.</text>
</comment>
<evidence type="ECO:0000256" key="1">
    <source>
        <dbReference type="SAM" id="MobiDB-lite"/>
    </source>
</evidence>
<evidence type="ECO:0000313" key="2">
    <source>
        <dbReference type="EMBL" id="KAL2611051.1"/>
    </source>
</evidence>
<protein>
    <submittedName>
        <fullName evidence="2">Uncharacterized protein</fullName>
    </submittedName>
</protein>
<evidence type="ECO:0000313" key="3">
    <source>
        <dbReference type="Proteomes" id="UP001605036"/>
    </source>
</evidence>
<keyword evidence="3" id="KW-1185">Reference proteome</keyword>
<dbReference type="EMBL" id="JBHFFA010000007">
    <property type="protein sequence ID" value="KAL2611051.1"/>
    <property type="molecule type" value="Genomic_DNA"/>
</dbReference>
<organism evidence="2 3">
    <name type="scientific">Riccia fluitans</name>
    <dbReference type="NCBI Taxonomy" id="41844"/>
    <lineage>
        <taxon>Eukaryota</taxon>
        <taxon>Viridiplantae</taxon>
        <taxon>Streptophyta</taxon>
        <taxon>Embryophyta</taxon>
        <taxon>Marchantiophyta</taxon>
        <taxon>Marchantiopsida</taxon>
        <taxon>Marchantiidae</taxon>
        <taxon>Marchantiales</taxon>
        <taxon>Ricciaceae</taxon>
        <taxon>Riccia</taxon>
    </lineage>
</organism>
<name>A0ABD1XT22_9MARC</name>
<accession>A0ABD1XT22</accession>
<gene>
    <name evidence="2" type="ORF">R1flu_022743</name>
</gene>
<feature type="compositionally biased region" description="Basic and acidic residues" evidence="1">
    <location>
        <begin position="32"/>
        <end position="42"/>
    </location>
</feature>
<sequence length="104" mass="12193">MSFLMRMASYRCDSGKRIKTFSRRKIKPELPDVPETHAKFASDRNNGQAREKRPILCRKALGKSLRRLSPCGFFKDYQGNEKILRREEYHQGLEVNRMVISFGL</sequence>
<feature type="region of interest" description="Disordered" evidence="1">
    <location>
        <begin position="32"/>
        <end position="51"/>
    </location>
</feature>
<dbReference type="AlphaFoldDB" id="A0ABD1XT22"/>